<dbReference type="PROSITE" id="PS51257">
    <property type="entry name" value="PROKAR_LIPOPROTEIN"/>
    <property type="match status" value="1"/>
</dbReference>
<keyword evidence="3" id="KW-1185">Reference proteome</keyword>
<keyword evidence="1" id="KW-0732">Signal</keyword>
<evidence type="ECO:0000313" key="2">
    <source>
        <dbReference type="EMBL" id="MFC4197933.1"/>
    </source>
</evidence>
<dbReference type="Proteomes" id="UP001595792">
    <property type="component" value="Unassembled WGS sequence"/>
</dbReference>
<evidence type="ECO:0000256" key="1">
    <source>
        <dbReference type="SAM" id="SignalP"/>
    </source>
</evidence>
<reference evidence="3" key="1">
    <citation type="journal article" date="2019" name="Int. J. Syst. Evol. Microbiol.">
        <title>The Global Catalogue of Microorganisms (GCM) 10K type strain sequencing project: providing services to taxonomists for standard genome sequencing and annotation.</title>
        <authorList>
            <consortium name="The Broad Institute Genomics Platform"/>
            <consortium name="The Broad Institute Genome Sequencing Center for Infectious Disease"/>
            <person name="Wu L."/>
            <person name="Ma J."/>
        </authorList>
    </citation>
    <scope>NUCLEOTIDE SEQUENCE [LARGE SCALE GENOMIC DNA]</scope>
    <source>
        <strain evidence="3">CCM 8689</strain>
    </source>
</reference>
<proteinExistence type="predicted"/>
<evidence type="ECO:0000313" key="3">
    <source>
        <dbReference type="Proteomes" id="UP001595792"/>
    </source>
</evidence>
<feature type="signal peptide" evidence="1">
    <location>
        <begin position="1"/>
        <end position="20"/>
    </location>
</feature>
<evidence type="ECO:0008006" key="4">
    <source>
        <dbReference type="Google" id="ProtNLM"/>
    </source>
</evidence>
<feature type="chain" id="PRO_5046673842" description="Lipoprotein" evidence="1">
    <location>
        <begin position="21"/>
        <end position="71"/>
    </location>
</feature>
<name>A0ABV8NPM9_9SPHI</name>
<comment type="caution">
    <text evidence="2">The sequence shown here is derived from an EMBL/GenBank/DDBJ whole genome shotgun (WGS) entry which is preliminary data.</text>
</comment>
<organism evidence="2 3">
    <name type="scientific">Pedobacter jamesrossensis</name>
    <dbReference type="NCBI Taxonomy" id="1908238"/>
    <lineage>
        <taxon>Bacteria</taxon>
        <taxon>Pseudomonadati</taxon>
        <taxon>Bacteroidota</taxon>
        <taxon>Sphingobacteriia</taxon>
        <taxon>Sphingobacteriales</taxon>
        <taxon>Sphingobacteriaceae</taxon>
        <taxon>Pedobacter</taxon>
    </lineage>
</organism>
<protein>
    <recommendedName>
        <fullName evidence="4">Lipoprotein</fullName>
    </recommendedName>
</protein>
<gene>
    <name evidence="2" type="ORF">ACFOUY_14605</name>
</gene>
<accession>A0ABV8NPM9</accession>
<dbReference type="EMBL" id="JBHSBY010000131">
    <property type="protein sequence ID" value="MFC4197933.1"/>
    <property type="molecule type" value="Genomic_DNA"/>
</dbReference>
<dbReference type="RefSeq" id="WP_378961606.1">
    <property type="nucleotide sequence ID" value="NZ_JBHRXC010000001.1"/>
</dbReference>
<sequence length="71" mass="6974">MKNAFKLGFLALALSLSVVACNSEKKAEGADSTAVDTTVAATADSASATIDSASAKIDSASAKVDSAAKAH</sequence>